<proteinExistence type="predicted"/>
<protein>
    <submittedName>
        <fullName evidence="1">DNA helicase</fullName>
    </submittedName>
</protein>
<evidence type="ECO:0000313" key="1">
    <source>
        <dbReference type="EMBL" id="UFX84326.1"/>
    </source>
</evidence>
<dbReference type="Gene3D" id="3.40.50.300">
    <property type="entry name" value="P-loop containing nucleotide triphosphate hydrolases"/>
    <property type="match status" value="1"/>
</dbReference>
<keyword evidence="1" id="KW-0378">Hydrolase</keyword>
<reference evidence="1" key="1">
    <citation type="submission" date="2021-11" db="EMBL/GenBank/DDBJ databases">
        <authorList>
            <person name="Han K."/>
            <person name="Zhu Y."/>
            <person name="Tong Y."/>
        </authorList>
    </citation>
    <scope>NUCLEOTIDE SEQUENCE</scope>
</reference>
<keyword evidence="1" id="KW-0547">Nucleotide-binding</keyword>
<organism evidence="1 2">
    <name type="scientific">Klebsiella phage BUCT86</name>
    <dbReference type="NCBI Taxonomy" id="2900302"/>
    <lineage>
        <taxon>Viruses</taxon>
        <taxon>Duplodnaviria</taxon>
        <taxon>Heunggongvirae</taxon>
        <taxon>Uroviricota</taxon>
        <taxon>Caudoviricetes</taxon>
        <taxon>Autographivirales</taxon>
        <taxon>Autoscriptoviridae</taxon>
        <taxon>Slopekvirinae</taxon>
        <taxon>Drulisvirus</taxon>
        <taxon>Drulisvirus BUCT86</taxon>
    </lineage>
</organism>
<keyword evidence="1" id="KW-0067">ATP-binding</keyword>
<accession>A0AAE8YGF0</accession>
<dbReference type="EMBL" id="OL474125">
    <property type="protein sequence ID" value="UFX84326.1"/>
    <property type="molecule type" value="Genomic_DNA"/>
</dbReference>
<name>A0AAE8YGF0_9CAUD</name>
<dbReference type="GO" id="GO:0004386">
    <property type="term" value="F:helicase activity"/>
    <property type="evidence" value="ECO:0007669"/>
    <property type="project" value="UniProtKB-KW"/>
</dbReference>
<dbReference type="Proteomes" id="UP000828295">
    <property type="component" value="Segment"/>
</dbReference>
<sequence length="146" mass="16167">MAQISTLMEEMRPAVIIIDMVANIRGGTMETEHQNLEAKWQELRILGCENDCAIVGTMQLSLEGYNMLFPPLTAMKQSKIGVQGALDLAIMMGCLDRNEQPHMQNVRGISTPKNKMALSGKESLLQFEVGFEPGRCRFDEGAIGHV</sequence>
<dbReference type="InterPro" id="IPR027417">
    <property type="entry name" value="P-loop_NTPase"/>
</dbReference>
<keyword evidence="1" id="KW-0347">Helicase</keyword>
<evidence type="ECO:0000313" key="2">
    <source>
        <dbReference type="Proteomes" id="UP000828295"/>
    </source>
</evidence>
<keyword evidence="2" id="KW-1185">Reference proteome</keyword>